<evidence type="ECO:0000256" key="5">
    <source>
        <dbReference type="ARBA" id="ARBA00022840"/>
    </source>
</evidence>
<dbReference type="EC" id="6.3.5.4" evidence="3"/>
<evidence type="ECO:0000256" key="4">
    <source>
        <dbReference type="ARBA" id="ARBA00022741"/>
    </source>
</evidence>
<evidence type="ECO:0000259" key="11">
    <source>
        <dbReference type="PROSITE" id="PS51278"/>
    </source>
</evidence>
<proteinExistence type="inferred from homology"/>
<comment type="catalytic activity">
    <reaction evidence="7">
        <text>L-aspartate + L-glutamine + ATP + H2O = L-asparagine + L-glutamate + AMP + diphosphate + H(+)</text>
        <dbReference type="Rhea" id="RHEA:12228"/>
        <dbReference type="ChEBI" id="CHEBI:15377"/>
        <dbReference type="ChEBI" id="CHEBI:15378"/>
        <dbReference type="ChEBI" id="CHEBI:29985"/>
        <dbReference type="ChEBI" id="CHEBI:29991"/>
        <dbReference type="ChEBI" id="CHEBI:30616"/>
        <dbReference type="ChEBI" id="CHEBI:33019"/>
        <dbReference type="ChEBI" id="CHEBI:58048"/>
        <dbReference type="ChEBI" id="CHEBI:58359"/>
        <dbReference type="ChEBI" id="CHEBI:456215"/>
        <dbReference type="EC" id="6.3.5.4"/>
    </reaction>
</comment>
<dbReference type="InterPro" id="IPR033738">
    <property type="entry name" value="AsnB_N"/>
</dbReference>
<keyword evidence="4 9" id="KW-0547">Nucleotide-binding</keyword>
<feature type="binding site" evidence="9">
    <location>
        <position position="300"/>
    </location>
    <ligand>
        <name>ATP</name>
        <dbReference type="ChEBI" id="CHEBI:30616"/>
    </ligand>
</feature>
<evidence type="ECO:0000256" key="10">
    <source>
        <dbReference type="PIRSR" id="PIRSR001589-3"/>
    </source>
</evidence>
<dbReference type="SUPFAM" id="SSF56235">
    <property type="entry name" value="N-terminal nucleophile aminohydrolases (Ntn hydrolases)"/>
    <property type="match status" value="1"/>
</dbReference>
<dbReference type="InterPro" id="IPR006426">
    <property type="entry name" value="Asn_synth_AEB"/>
</dbReference>
<protein>
    <recommendedName>
        <fullName evidence="3">asparagine synthase (glutamine-hydrolyzing)</fullName>
        <ecNumber evidence="3">6.3.5.4</ecNumber>
    </recommendedName>
</protein>
<accession>A0A1H6IWQ5</accession>
<gene>
    <name evidence="12" type="ORF">SAMN04244559_02855</name>
</gene>
<dbReference type="PANTHER" id="PTHR43284:SF1">
    <property type="entry name" value="ASPARAGINE SYNTHETASE"/>
    <property type="match status" value="1"/>
</dbReference>
<dbReference type="PIRSF" id="PIRSF001589">
    <property type="entry name" value="Asn_synthetase_glu-h"/>
    <property type="match status" value="1"/>
</dbReference>
<dbReference type="PROSITE" id="PS51278">
    <property type="entry name" value="GATASE_TYPE_2"/>
    <property type="match status" value="1"/>
</dbReference>
<keyword evidence="13" id="KW-1185">Reference proteome</keyword>
<dbReference type="GO" id="GO:0006529">
    <property type="term" value="P:asparagine biosynthetic process"/>
    <property type="evidence" value="ECO:0007669"/>
    <property type="project" value="UniProtKB-KW"/>
</dbReference>
<dbReference type="AlphaFoldDB" id="A0A1H6IWQ5"/>
<dbReference type="RefSeq" id="WP_074769733.1">
    <property type="nucleotide sequence ID" value="NZ_FNWO01000013.1"/>
</dbReference>
<feature type="domain" description="Glutamine amidotransferase type-2" evidence="11">
    <location>
        <begin position="2"/>
        <end position="218"/>
    </location>
</feature>
<dbReference type="EMBL" id="FNWO01000013">
    <property type="protein sequence ID" value="SEH53914.1"/>
    <property type="molecule type" value="Genomic_DNA"/>
</dbReference>
<comment type="pathway">
    <text evidence="1">Amino-acid biosynthesis; L-asparagine biosynthesis; L-asparagine from L-aspartate (L-Gln route): step 1/1.</text>
</comment>
<evidence type="ECO:0000256" key="9">
    <source>
        <dbReference type="PIRSR" id="PIRSR001589-2"/>
    </source>
</evidence>
<dbReference type="InterPro" id="IPR051786">
    <property type="entry name" value="ASN_synthetase/amidase"/>
</dbReference>
<dbReference type="InterPro" id="IPR017932">
    <property type="entry name" value="GATase_2_dom"/>
</dbReference>
<feature type="binding site" evidence="9">
    <location>
        <begin position="373"/>
        <end position="374"/>
    </location>
    <ligand>
        <name>ATP</name>
        <dbReference type="ChEBI" id="CHEBI:30616"/>
    </ligand>
</feature>
<dbReference type="PANTHER" id="PTHR43284">
    <property type="entry name" value="ASPARAGINE SYNTHETASE (GLUTAMINE-HYDROLYZING)"/>
    <property type="match status" value="1"/>
</dbReference>
<sequence>MCGLIGLWDRRLPSAERLQTTAQAMADSLIRRGPDGEGTWVQPNAGLALGHRRLAVVDLSEAGQQPMTSACGRYVIVYNGEIFNAPDVAADLKVLGIRFRGHSDTEVLLEACAAWGVEAAVSRFIGMFAFALWDCQSQTLSLVRDRMGVKPLYWGMFGDLFLFGSELKALRAHPGWEPRINRSAVSAYLRFAYVPTPLSIYEGVSKLPPAHILTLGQDGVPRLSCYWDLRTVAQTGQSQLDPRPFEETAQSLDSLLKDAVGRRMVADVPLGAFLSGGVDSSLVVALMQAQSNRPIQTFSIGFHEARFNEADHARAVAAHLGTDHTELIVEPRDAWSVLPDLADWFDEPFADSSQIPTYLVSALARQSVTVALSGDGGDELFAGYTRYRGIERLWRSVGRWPHPLRHATSGAARLLSPTAWDAVLRPLPRRFKRPQLGDKIHKAAAVLDQQTPQAMYRQLISYWSPPDLAMPGVAEPLGLMDDPALQDLLPDPVARLQYIDMSTYLPDDILTKVDRASMAISLETRVPLLDHRLVEFAWTLPPEMKIAKGQGKALLRRVLDTYVPRELIERPKMGFGIPIDEWLRGPLRDWAENLLEEQTLSRDGLFDATVVRDRWHEHLSGRRNWHYSLWAILMFQCWKARWLP</sequence>
<dbReference type="SUPFAM" id="SSF52402">
    <property type="entry name" value="Adenine nucleotide alpha hydrolases-like"/>
    <property type="match status" value="1"/>
</dbReference>
<dbReference type="InterPro" id="IPR029055">
    <property type="entry name" value="Ntn_hydrolases_N"/>
</dbReference>
<evidence type="ECO:0000256" key="3">
    <source>
        <dbReference type="ARBA" id="ARBA00012737"/>
    </source>
</evidence>
<dbReference type="InterPro" id="IPR001962">
    <property type="entry name" value="Asn_synthase"/>
</dbReference>
<evidence type="ECO:0000256" key="7">
    <source>
        <dbReference type="ARBA" id="ARBA00048741"/>
    </source>
</evidence>
<dbReference type="Pfam" id="PF00733">
    <property type="entry name" value="Asn_synthase"/>
    <property type="match status" value="1"/>
</dbReference>
<name>A0A1H6IWQ5_MAGFU</name>
<feature type="site" description="Important for beta-aspartyl-AMP intermediate formation" evidence="10">
    <location>
        <position position="375"/>
    </location>
</feature>
<dbReference type="Proteomes" id="UP000182983">
    <property type="component" value="Unassembled WGS sequence"/>
</dbReference>
<evidence type="ECO:0000256" key="6">
    <source>
        <dbReference type="ARBA" id="ARBA00022962"/>
    </source>
</evidence>
<organism evidence="12 13">
    <name type="scientific">Magnetospirillum fulvum</name>
    <name type="common">Rhodospirillum fulvum</name>
    <dbReference type="NCBI Taxonomy" id="1082"/>
    <lineage>
        <taxon>Bacteria</taxon>
        <taxon>Pseudomonadati</taxon>
        <taxon>Pseudomonadota</taxon>
        <taxon>Alphaproteobacteria</taxon>
        <taxon>Rhodospirillales</taxon>
        <taxon>Rhodospirillaceae</taxon>
        <taxon>Magnetospirillum</taxon>
    </lineage>
</organism>
<dbReference type="CDD" id="cd00712">
    <property type="entry name" value="AsnB"/>
    <property type="match status" value="1"/>
</dbReference>
<evidence type="ECO:0000256" key="8">
    <source>
        <dbReference type="PIRSR" id="PIRSR001589-1"/>
    </source>
</evidence>
<dbReference type="Gene3D" id="3.40.50.620">
    <property type="entry name" value="HUPs"/>
    <property type="match status" value="2"/>
</dbReference>
<comment type="similarity">
    <text evidence="2">Belongs to the asparagine synthetase family.</text>
</comment>
<dbReference type="GO" id="GO:0004066">
    <property type="term" value="F:asparagine synthase (glutamine-hydrolyzing) activity"/>
    <property type="evidence" value="ECO:0007669"/>
    <property type="project" value="UniProtKB-EC"/>
</dbReference>
<keyword evidence="6 8" id="KW-0315">Glutamine amidotransferase</keyword>
<feature type="active site" description="For GATase activity" evidence="8">
    <location>
        <position position="2"/>
    </location>
</feature>
<dbReference type="GO" id="GO:0005829">
    <property type="term" value="C:cytosol"/>
    <property type="evidence" value="ECO:0007669"/>
    <property type="project" value="TreeGrafter"/>
</dbReference>
<evidence type="ECO:0000256" key="2">
    <source>
        <dbReference type="ARBA" id="ARBA00005752"/>
    </source>
</evidence>
<dbReference type="CDD" id="cd01991">
    <property type="entry name" value="Asn_synthase_B_C"/>
    <property type="match status" value="1"/>
</dbReference>
<dbReference type="Gene3D" id="3.60.20.10">
    <property type="entry name" value="Glutamine Phosphoribosylpyrophosphate, subunit 1, domain 1"/>
    <property type="match status" value="1"/>
</dbReference>
<keyword evidence="8" id="KW-0028">Amino-acid biosynthesis</keyword>
<keyword evidence="5 9" id="KW-0067">ATP-binding</keyword>
<evidence type="ECO:0000256" key="1">
    <source>
        <dbReference type="ARBA" id="ARBA00005187"/>
    </source>
</evidence>
<feature type="binding site" evidence="9">
    <location>
        <position position="104"/>
    </location>
    <ligand>
        <name>L-glutamine</name>
        <dbReference type="ChEBI" id="CHEBI:58359"/>
    </ligand>
</feature>
<dbReference type="InterPro" id="IPR014729">
    <property type="entry name" value="Rossmann-like_a/b/a_fold"/>
</dbReference>
<evidence type="ECO:0000313" key="13">
    <source>
        <dbReference type="Proteomes" id="UP000182983"/>
    </source>
</evidence>
<dbReference type="NCBIfam" id="TIGR01536">
    <property type="entry name" value="asn_synth_AEB"/>
    <property type="match status" value="1"/>
</dbReference>
<dbReference type="Pfam" id="PF13522">
    <property type="entry name" value="GATase_6"/>
    <property type="match status" value="1"/>
</dbReference>
<dbReference type="GO" id="GO:0005524">
    <property type="term" value="F:ATP binding"/>
    <property type="evidence" value="ECO:0007669"/>
    <property type="project" value="UniProtKB-KW"/>
</dbReference>
<keyword evidence="8" id="KW-0061">Asparagine biosynthesis</keyword>
<evidence type="ECO:0000313" key="12">
    <source>
        <dbReference type="EMBL" id="SEH53914.1"/>
    </source>
</evidence>
<reference evidence="13" key="1">
    <citation type="submission" date="2016-10" db="EMBL/GenBank/DDBJ databases">
        <authorList>
            <person name="Varghese N."/>
            <person name="Submissions S."/>
        </authorList>
    </citation>
    <scope>NUCLEOTIDE SEQUENCE [LARGE SCALE GENOMIC DNA]</scope>
    <source>
        <strain evidence="13">DSM 13234</strain>
    </source>
</reference>
<dbReference type="OrthoDB" id="9763290at2"/>